<proteinExistence type="predicted"/>
<feature type="region of interest" description="Disordered" evidence="1">
    <location>
        <begin position="444"/>
        <end position="470"/>
    </location>
</feature>
<dbReference type="EMBL" id="OX465083">
    <property type="protein sequence ID" value="CAI9293476.1"/>
    <property type="molecule type" value="Genomic_DNA"/>
</dbReference>
<keyword evidence="3" id="KW-1185">Reference proteome</keyword>
<evidence type="ECO:0000256" key="1">
    <source>
        <dbReference type="SAM" id="MobiDB-lite"/>
    </source>
</evidence>
<organism evidence="2 3">
    <name type="scientific">Lactuca saligna</name>
    <name type="common">Willowleaf lettuce</name>
    <dbReference type="NCBI Taxonomy" id="75948"/>
    <lineage>
        <taxon>Eukaryota</taxon>
        <taxon>Viridiplantae</taxon>
        <taxon>Streptophyta</taxon>
        <taxon>Embryophyta</taxon>
        <taxon>Tracheophyta</taxon>
        <taxon>Spermatophyta</taxon>
        <taxon>Magnoliopsida</taxon>
        <taxon>eudicotyledons</taxon>
        <taxon>Gunneridae</taxon>
        <taxon>Pentapetalae</taxon>
        <taxon>asterids</taxon>
        <taxon>campanulids</taxon>
        <taxon>Asterales</taxon>
        <taxon>Asteraceae</taxon>
        <taxon>Cichorioideae</taxon>
        <taxon>Cichorieae</taxon>
        <taxon>Lactucinae</taxon>
        <taxon>Lactuca</taxon>
    </lineage>
</organism>
<dbReference type="PANTHER" id="PTHR37392:SF1">
    <property type="entry name" value="OS09G0556800 PROTEIN"/>
    <property type="match status" value="1"/>
</dbReference>
<protein>
    <submittedName>
        <fullName evidence="2">Uncharacterized protein</fullName>
    </submittedName>
</protein>
<gene>
    <name evidence="2" type="ORF">LSALG_LOCUS32500</name>
</gene>
<dbReference type="PANTHER" id="PTHR37392">
    <property type="entry name" value="OS09G0556800 PROTEIN"/>
    <property type="match status" value="1"/>
</dbReference>
<dbReference type="Proteomes" id="UP001177003">
    <property type="component" value="Chromosome 7"/>
</dbReference>
<dbReference type="AlphaFoldDB" id="A0AA35ZJV3"/>
<reference evidence="2" key="1">
    <citation type="submission" date="2023-04" db="EMBL/GenBank/DDBJ databases">
        <authorList>
            <person name="Vijverberg K."/>
            <person name="Xiong W."/>
            <person name="Schranz E."/>
        </authorList>
    </citation>
    <scope>NUCLEOTIDE SEQUENCE</scope>
</reference>
<accession>A0AA35ZJV3</accession>
<name>A0AA35ZJV3_LACSI</name>
<evidence type="ECO:0000313" key="3">
    <source>
        <dbReference type="Proteomes" id="UP001177003"/>
    </source>
</evidence>
<sequence>MVYTYKPTYYSSVQDSIASICKNILPFSFKKRRLPAIAAAEQRLWKQQSDNLKWQQESFHQILNLMGLFNEGILAEAEVSAFRAHLLDTLISSPFDHEQPVILRDKLIFLQELLYANCISEEEYHTSKTPLVQRLSAQGAKINPKDIVIAGSQQRNPNDEWSVIDLQDSGSKNKSKPQKSTIKQVKGTASILGLSSSSSSSNKNDKDKSVISDMSIQNLGVSQENPFWNCEMKEKDEEKPTILMSESVVIEDSSSKKGKRRGFNGFMKWKKSDDLEKDTIPLSLNDSINEKCLGVGEGQDTKIKRKLHTDGSSGDFFVDKVLGDKIKEELLKVKGELQLSDDKIDVISTRLPIDKADLKKFFSKKWCDQYGEIVLEVVRKEFKDHVQEIKNTCSAMKKEEEQKSSEIKNTCFVMKKEEQKSLETKWTTFDEEDDENCHPNLFADTGRVSSGFGSQKDDRSVRVSKNRNSNDRLFKNNPFFDY</sequence>
<evidence type="ECO:0000313" key="2">
    <source>
        <dbReference type="EMBL" id="CAI9293476.1"/>
    </source>
</evidence>